<dbReference type="GO" id="GO:0006099">
    <property type="term" value="P:tricarboxylic acid cycle"/>
    <property type="evidence" value="ECO:0007669"/>
    <property type="project" value="UniProtKB-UniRule"/>
</dbReference>
<comment type="catalytic activity">
    <reaction evidence="1 8">
        <text>(S)-malate + a quinone = a quinol + oxaloacetate</text>
        <dbReference type="Rhea" id="RHEA:46012"/>
        <dbReference type="ChEBI" id="CHEBI:15589"/>
        <dbReference type="ChEBI" id="CHEBI:16452"/>
        <dbReference type="ChEBI" id="CHEBI:24646"/>
        <dbReference type="ChEBI" id="CHEBI:132124"/>
        <dbReference type="EC" id="1.1.5.4"/>
    </reaction>
</comment>
<evidence type="ECO:0000256" key="7">
    <source>
        <dbReference type="ARBA" id="ARBA00023002"/>
    </source>
</evidence>
<evidence type="ECO:0000256" key="2">
    <source>
        <dbReference type="ARBA" id="ARBA00001974"/>
    </source>
</evidence>
<dbReference type="EMBL" id="DQ325538">
    <property type="protein sequence ID" value="ABD96221.1"/>
    <property type="molecule type" value="Genomic_DNA"/>
</dbReference>
<dbReference type="SUPFAM" id="SSF51905">
    <property type="entry name" value="FAD/NAD(P)-binding domain"/>
    <property type="match status" value="1"/>
</dbReference>
<reference evidence="9" key="1">
    <citation type="journal article" date="2006" name="Mar. Ecol. Prog. Ser.">
        <title>Gene diversity and organization in rbcL-containing genome fragments from uncultivated Synechococcus in the Gulf of Mexico.</title>
        <authorList>
            <person name="John D.E."/>
            <person name="Wawrik B."/>
            <person name="Tabita F.R."/>
            <person name="Paul J.H."/>
        </authorList>
    </citation>
    <scope>NUCLEOTIDE SEQUENCE</scope>
</reference>
<comment type="cofactor">
    <cofactor evidence="2 8">
        <name>FAD</name>
        <dbReference type="ChEBI" id="CHEBI:57692"/>
    </cofactor>
</comment>
<accession>Q0QKV8</accession>
<evidence type="ECO:0000256" key="5">
    <source>
        <dbReference type="ARBA" id="ARBA00022630"/>
    </source>
</evidence>
<comment type="similarity">
    <text evidence="8">Belongs to the MQO family.</text>
</comment>
<proteinExistence type="inferred from homology"/>
<dbReference type="EC" id="1.1.5.4" evidence="8"/>
<dbReference type="Gene3D" id="3.50.50.60">
    <property type="entry name" value="FAD/NAD(P)-binding domain"/>
    <property type="match status" value="1"/>
</dbReference>
<dbReference type="NCBIfam" id="NF003606">
    <property type="entry name" value="PRK05257.2-1"/>
    <property type="match status" value="1"/>
</dbReference>
<evidence type="ECO:0000256" key="6">
    <source>
        <dbReference type="ARBA" id="ARBA00022827"/>
    </source>
</evidence>
<evidence type="ECO:0000256" key="4">
    <source>
        <dbReference type="ARBA" id="ARBA00022532"/>
    </source>
</evidence>
<evidence type="ECO:0000256" key="3">
    <source>
        <dbReference type="ARBA" id="ARBA00005012"/>
    </source>
</evidence>
<dbReference type="PANTHER" id="PTHR43104:SF2">
    <property type="entry name" value="L-2-HYDROXYGLUTARATE DEHYDROGENASE, MITOCHONDRIAL"/>
    <property type="match status" value="1"/>
</dbReference>
<dbReference type="NCBIfam" id="NF003611">
    <property type="entry name" value="PRK05257.3-2"/>
    <property type="match status" value="1"/>
</dbReference>
<keyword evidence="5 8" id="KW-0285">Flavoprotein</keyword>
<dbReference type="GO" id="GO:0008924">
    <property type="term" value="F:L-malate dehydrogenase (quinone) activity"/>
    <property type="evidence" value="ECO:0007669"/>
    <property type="project" value="UniProtKB-UniRule"/>
</dbReference>
<dbReference type="InterPro" id="IPR036188">
    <property type="entry name" value="FAD/NAD-bd_sf"/>
</dbReference>
<keyword evidence="7 8" id="KW-0560">Oxidoreductase</keyword>
<dbReference type="UniPathway" id="UPA00223">
    <property type="reaction ID" value="UER01008"/>
</dbReference>
<dbReference type="GO" id="GO:0047545">
    <property type="term" value="F:(S)-2-hydroxyglutarate dehydrogenase activity"/>
    <property type="evidence" value="ECO:0007669"/>
    <property type="project" value="TreeGrafter"/>
</dbReference>
<dbReference type="PANTHER" id="PTHR43104">
    <property type="entry name" value="L-2-HYDROXYGLUTARATE DEHYDROGENASE, MITOCHONDRIAL"/>
    <property type="match status" value="1"/>
</dbReference>
<dbReference type="Gene3D" id="3.30.9.10">
    <property type="entry name" value="D-Amino Acid Oxidase, subunit A, domain 2"/>
    <property type="match status" value="1"/>
</dbReference>
<dbReference type="NCBIfam" id="NF003607">
    <property type="entry name" value="PRK05257.2-3"/>
    <property type="match status" value="1"/>
</dbReference>
<organism evidence="9">
    <name type="scientific">uncultured marine type-A Synechococcus GOM 3M9</name>
    <dbReference type="NCBI Taxonomy" id="364149"/>
    <lineage>
        <taxon>Bacteria</taxon>
        <taxon>Bacillati</taxon>
        <taxon>Cyanobacteriota</taxon>
        <taxon>Cyanophyceae</taxon>
        <taxon>Synechococcales</taxon>
        <taxon>Synechococcaceae</taxon>
        <taxon>Synechococcus</taxon>
        <taxon>environmental samples</taxon>
    </lineage>
</organism>
<dbReference type="HAMAP" id="MF_00212">
    <property type="entry name" value="MQO"/>
    <property type="match status" value="1"/>
</dbReference>
<sequence length="502" mass="54433">MQHDGSLLTADRYDAVLVGAGIMSATLAALLHELDPGLRLLLVERLEAPALESSGAGNNAGTGHAANCELNYTPRQADGTVATAKAVAINAAFERSLEFWGSLSERGQLNAQTFLHQAAHISAVWTEENIAFLRQRFSQLRELPAFAAMRWSEEPAELMEWMPLVMAGRDLKQPVAATRIERGTDVDFGALTRAYLLPLQASGALTVQYGCEVRDLKRLRKSDMTEADWQLILKGPSGRREVRAPFVFLGAGGGALPLLQRSGIPEAADFAGFPVSGLWLVCGDGQLADKQLAKVYGKAAVGAPPMSVPHLDTRWIDGRRSLLFGPFAGFSSKFLKQGSLLDLPGSVRATNLLPMLQVGATNIDLVRYLINQLRQSPEQRHEALQQFMPTARAQDWTLSVAGQRVQIIKRSKQGGRLQLGTEVVASSDGSLAALLGASPGASTAVTIMLEVLERCFPERLASEHWQQRLQALLPSYGEDPIADPAVLQSMRQRSNSLLDLKA</sequence>
<evidence type="ECO:0000256" key="8">
    <source>
        <dbReference type="HAMAP-Rule" id="MF_00212"/>
    </source>
</evidence>
<evidence type="ECO:0000256" key="1">
    <source>
        <dbReference type="ARBA" id="ARBA00001139"/>
    </source>
</evidence>
<protein>
    <recommendedName>
        <fullName evidence="8">Probable malate:quinone oxidoreductase</fullName>
        <ecNumber evidence="8">1.1.5.4</ecNumber>
    </recommendedName>
    <alternativeName>
        <fullName evidence="8">MQO</fullName>
    </alternativeName>
    <alternativeName>
        <fullName evidence="8">Malate dehydrogenase [quinone]</fullName>
    </alternativeName>
</protein>
<dbReference type="InterPro" id="IPR006231">
    <property type="entry name" value="MQO"/>
</dbReference>
<keyword evidence="6 8" id="KW-0274">FAD</keyword>
<dbReference type="AlphaFoldDB" id="Q0QKV8"/>
<gene>
    <name evidence="8 9" type="primary">mqo</name>
</gene>
<keyword evidence="4 8" id="KW-0816">Tricarboxylic acid cycle</keyword>
<dbReference type="NCBIfam" id="TIGR01320">
    <property type="entry name" value="mal_quin_oxido"/>
    <property type="match status" value="1"/>
</dbReference>
<comment type="pathway">
    <text evidence="3 8">Carbohydrate metabolism; tricarboxylic acid cycle; oxaloacetate from (S)-malate (quinone route): step 1/1.</text>
</comment>
<name>Q0QKV8_9SYNE</name>
<dbReference type="Pfam" id="PF06039">
    <property type="entry name" value="Mqo"/>
    <property type="match status" value="1"/>
</dbReference>
<evidence type="ECO:0000313" key="9">
    <source>
        <dbReference type="EMBL" id="ABD96221.1"/>
    </source>
</evidence>